<proteinExistence type="predicted"/>
<keyword evidence="4" id="KW-1185">Reference proteome</keyword>
<evidence type="ECO:0000259" key="2">
    <source>
        <dbReference type="Pfam" id="PF13391"/>
    </source>
</evidence>
<feature type="domain" description="HNH nuclease" evidence="2">
    <location>
        <begin position="39"/>
        <end position="102"/>
    </location>
</feature>
<evidence type="ECO:0000313" key="4">
    <source>
        <dbReference type="Proteomes" id="UP000310158"/>
    </source>
</evidence>
<evidence type="ECO:0000313" key="3">
    <source>
        <dbReference type="EMBL" id="THH19258.1"/>
    </source>
</evidence>
<comment type="caution">
    <text evidence="3">The sequence shown here is derived from an EMBL/GenBank/DDBJ whole genome shotgun (WGS) entry which is preliminary data.</text>
</comment>
<dbReference type="Proteomes" id="UP000310158">
    <property type="component" value="Unassembled WGS sequence"/>
</dbReference>
<organism evidence="3 4">
    <name type="scientific">Bondarzewia mesenterica</name>
    <dbReference type="NCBI Taxonomy" id="1095465"/>
    <lineage>
        <taxon>Eukaryota</taxon>
        <taxon>Fungi</taxon>
        <taxon>Dikarya</taxon>
        <taxon>Basidiomycota</taxon>
        <taxon>Agaricomycotina</taxon>
        <taxon>Agaricomycetes</taxon>
        <taxon>Russulales</taxon>
        <taxon>Bondarzewiaceae</taxon>
        <taxon>Bondarzewia</taxon>
    </lineage>
</organism>
<accession>A0A4S4M4B9</accession>
<dbReference type="Pfam" id="PF13391">
    <property type="entry name" value="HNH_2"/>
    <property type="match status" value="1"/>
</dbReference>
<evidence type="ECO:0000256" key="1">
    <source>
        <dbReference type="SAM" id="MobiDB-lite"/>
    </source>
</evidence>
<feature type="compositionally biased region" description="Polar residues" evidence="1">
    <location>
        <begin position="10"/>
        <end position="20"/>
    </location>
</feature>
<name>A0A4S4M4B9_9AGAM</name>
<dbReference type="OrthoDB" id="3030236at2759"/>
<protein>
    <recommendedName>
        <fullName evidence="2">HNH nuclease domain-containing protein</fullName>
    </recommendedName>
</protein>
<gene>
    <name evidence="3" type="ORF">EW146_g1871</name>
</gene>
<feature type="region of interest" description="Disordered" evidence="1">
    <location>
        <begin position="1"/>
        <end position="20"/>
    </location>
</feature>
<dbReference type="EMBL" id="SGPL01000051">
    <property type="protein sequence ID" value="THH19258.1"/>
    <property type="molecule type" value="Genomic_DNA"/>
</dbReference>
<dbReference type="InterPro" id="IPR003615">
    <property type="entry name" value="HNH_nuc"/>
</dbReference>
<dbReference type="AlphaFoldDB" id="A0A4S4M4B9"/>
<sequence>MDTIMRKITGKTSQSSMTGSSKVSDTIQQFVKARDYDVCILCGQGGGDVCHVIARTEKADHELAWLRRNQLVPSDYMKNDPSNLLFLCHHHHQLFNNNLIALVPSLEDLEVLIAHEHKDYISRELAVQQRLLVPPRTLPSQLSRRFDYIFFADTAVHKLFIGPWEQENTNILTASWPPMVLFSYRPPRFQTIQIPVEAIPMPTIGRDCVRFIIGLNVDNNRLSPFPLLIHAMRVLHGAHMPADLFFDDVTPMIQPAHFPLELIEKQLVTLRALYNRFPPVLETIPSLSSSDTIRQIPPVFGRQSYAWPQQYGNPLHSASSSSQPYRYMLASSVEFKESV</sequence>
<reference evidence="3 4" key="1">
    <citation type="submission" date="2019-02" db="EMBL/GenBank/DDBJ databases">
        <title>Genome sequencing of the rare red list fungi Bondarzewia mesenterica.</title>
        <authorList>
            <person name="Buettner E."/>
            <person name="Kellner H."/>
        </authorList>
    </citation>
    <scope>NUCLEOTIDE SEQUENCE [LARGE SCALE GENOMIC DNA]</scope>
    <source>
        <strain evidence="3 4">DSM 108281</strain>
    </source>
</reference>